<evidence type="ECO:0000313" key="3">
    <source>
        <dbReference type="EMBL" id="KPV50326.1"/>
    </source>
</evidence>
<proteinExistence type="predicted"/>
<keyword evidence="2" id="KW-0812">Transmembrane</keyword>
<evidence type="ECO:0000313" key="4">
    <source>
        <dbReference type="Proteomes" id="UP000050509"/>
    </source>
</evidence>
<keyword evidence="2" id="KW-1133">Transmembrane helix</keyword>
<evidence type="ECO:0000256" key="2">
    <source>
        <dbReference type="SAM" id="Phobius"/>
    </source>
</evidence>
<keyword evidence="4" id="KW-1185">Reference proteome</keyword>
<reference evidence="3 4" key="1">
    <citation type="submission" date="2015-09" db="EMBL/GenBank/DDBJ databases">
        <title>Draft genome sequence of Kouleothrix aurantiaca JCM 19913.</title>
        <authorList>
            <person name="Hemp J."/>
        </authorList>
    </citation>
    <scope>NUCLEOTIDE SEQUENCE [LARGE SCALE GENOMIC DNA]</scope>
    <source>
        <strain evidence="3 4">COM-B</strain>
    </source>
</reference>
<feature type="transmembrane region" description="Helical" evidence="2">
    <location>
        <begin position="235"/>
        <end position="256"/>
    </location>
</feature>
<keyword evidence="2" id="KW-0472">Membrane</keyword>
<dbReference type="AlphaFoldDB" id="A0A0P9H8T1"/>
<sequence length="262" mass="28019">MRAANATKNADGPPASHASTRTTIYQAAPTPTELTDPFASLPPGMAPHTLVLVLLASAAGALAAAVVLPSWLPHLSESLLGPEPKAYWYLARASAFVAYGLLWLSMMLGLTMTNKLARVWPGGPVAFDLHQHTSLLGLAFALFHALVLLGDRYIGYSLAQILMPFASTAYKPLEVGLGQIALYLLALVGLSFYVRALIGRKLWRSVHFLSFALFVLALLHGVGSGTDSPMTLSLMFYWASGGTVLFATIYRVLLVLPSPARA</sequence>
<feature type="transmembrane region" description="Helical" evidence="2">
    <location>
        <begin position="50"/>
        <end position="72"/>
    </location>
</feature>
<comment type="caution">
    <text evidence="3">The sequence shown here is derived from an EMBL/GenBank/DDBJ whole genome shotgun (WGS) entry which is preliminary data.</text>
</comment>
<feature type="region of interest" description="Disordered" evidence="1">
    <location>
        <begin position="1"/>
        <end position="20"/>
    </location>
</feature>
<dbReference type="Proteomes" id="UP000050509">
    <property type="component" value="Unassembled WGS sequence"/>
</dbReference>
<accession>A0A0P9H8T1</accession>
<dbReference type="EMBL" id="LJCR01001456">
    <property type="protein sequence ID" value="KPV50326.1"/>
    <property type="molecule type" value="Genomic_DNA"/>
</dbReference>
<feature type="transmembrane region" description="Helical" evidence="2">
    <location>
        <begin position="87"/>
        <end position="112"/>
    </location>
</feature>
<gene>
    <name evidence="3" type="ORF">SE17_27595</name>
</gene>
<protein>
    <recommendedName>
        <fullName evidence="5">Ferric oxidoreductase domain-containing protein</fullName>
    </recommendedName>
</protein>
<name>A0A0P9H8T1_9CHLR</name>
<dbReference type="PATRIC" id="fig|186479.3.peg.1862"/>
<feature type="transmembrane region" description="Helical" evidence="2">
    <location>
        <begin position="206"/>
        <end position="223"/>
    </location>
</feature>
<feature type="transmembrane region" description="Helical" evidence="2">
    <location>
        <begin position="133"/>
        <end position="155"/>
    </location>
</feature>
<evidence type="ECO:0000256" key="1">
    <source>
        <dbReference type="SAM" id="MobiDB-lite"/>
    </source>
</evidence>
<evidence type="ECO:0008006" key="5">
    <source>
        <dbReference type="Google" id="ProtNLM"/>
    </source>
</evidence>
<organism evidence="3 4">
    <name type="scientific">Kouleothrix aurantiaca</name>
    <dbReference type="NCBI Taxonomy" id="186479"/>
    <lineage>
        <taxon>Bacteria</taxon>
        <taxon>Bacillati</taxon>
        <taxon>Chloroflexota</taxon>
        <taxon>Chloroflexia</taxon>
        <taxon>Chloroflexales</taxon>
        <taxon>Roseiflexineae</taxon>
        <taxon>Roseiflexaceae</taxon>
        <taxon>Kouleothrix</taxon>
    </lineage>
</organism>
<feature type="transmembrane region" description="Helical" evidence="2">
    <location>
        <begin position="175"/>
        <end position="194"/>
    </location>
</feature>